<keyword evidence="9" id="KW-0255">Endonuclease</keyword>
<evidence type="ECO:0000259" key="8">
    <source>
        <dbReference type="PROSITE" id="PS00486"/>
    </source>
</evidence>
<dbReference type="InterPro" id="IPR000432">
    <property type="entry name" value="DNA_mismatch_repair_MutS_C"/>
</dbReference>
<dbReference type="PANTHER" id="PTHR48466:SF2">
    <property type="entry name" value="OS10G0509000 PROTEIN"/>
    <property type="match status" value="1"/>
</dbReference>
<dbReference type="SUPFAM" id="SSF48334">
    <property type="entry name" value="DNA repair protein MutS, domain III"/>
    <property type="match status" value="1"/>
</dbReference>
<organism evidence="9 10">
    <name type="scientific">Priestia flexa</name>
    <dbReference type="NCBI Taxonomy" id="86664"/>
    <lineage>
        <taxon>Bacteria</taxon>
        <taxon>Bacillati</taxon>
        <taxon>Bacillota</taxon>
        <taxon>Bacilli</taxon>
        <taxon>Bacillales</taxon>
        <taxon>Bacillaceae</taxon>
        <taxon>Priestia</taxon>
    </lineage>
</organism>
<evidence type="ECO:0000256" key="2">
    <source>
        <dbReference type="ARBA" id="ARBA00022741"/>
    </source>
</evidence>
<keyword evidence="1" id="KW-0699">rRNA-binding</keyword>
<dbReference type="RefSeq" id="WP_206782642.1">
    <property type="nucleotide sequence ID" value="NZ_JAEMWV010000005.1"/>
</dbReference>
<dbReference type="GO" id="GO:0045910">
    <property type="term" value="P:negative regulation of DNA recombination"/>
    <property type="evidence" value="ECO:0007669"/>
    <property type="project" value="InterPro"/>
</dbReference>
<evidence type="ECO:0000313" key="9">
    <source>
        <dbReference type="EMBL" id="MBN8252128.1"/>
    </source>
</evidence>
<comment type="caution">
    <text evidence="9">The sequence shown here is derived from an EMBL/GenBank/DDBJ whole genome shotgun (WGS) entry which is preliminary data.</text>
</comment>
<evidence type="ECO:0000256" key="7">
    <source>
        <dbReference type="SAM" id="MobiDB-lite"/>
    </source>
</evidence>
<dbReference type="PANTHER" id="PTHR48466">
    <property type="entry name" value="OS10G0509000 PROTEIN-RELATED"/>
    <property type="match status" value="1"/>
</dbReference>
<dbReference type="NCBIfam" id="TIGR01069">
    <property type="entry name" value="mutS2"/>
    <property type="match status" value="1"/>
</dbReference>
<keyword evidence="5" id="KW-0694">RNA-binding</keyword>
<dbReference type="InterPro" id="IPR036187">
    <property type="entry name" value="DNA_mismatch_repair_MutS_sf"/>
</dbReference>
<dbReference type="SMART" id="SM00534">
    <property type="entry name" value="MUTSac"/>
    <property type="match status" value="1"/>
</dbReference>
<dbReference type="AlphaFoldDB" id="A0A8I1MF02"/>
<gene>
    <name evidence="9" type="ORF">JF537_11135</name>
</gene>
<dbReference type="PIRSF" id="PIRSF005814">
    <property type="entry name" value="MutS_YshD"/>
    <property type="match status" value="1"/>
</dbReference>
<dbReference type="InterPro" id="IPR045076">
    <property type="entry name" value="MutS"/>
</dbReference>
<dbReference type="EMBL" id="JAEMWV010000005">
    <property type="protein sequence ID" value="MBN8252128.1"/>
    <property type="molecule type" value="Genomic_DNA"/>
</dbReference>
<evidence type="ECO:0000313" key="10">
    <source>
        <dbReference type="Proteomes" id="UP000664578"/>
    </source>
</evidence>
<feature type="domain" description="DNA mismatch repair proteins mutS family" evidence="8">
    <location>
        <begin position="405"/>
        <end position="421"/>
    </location>
</feature>
<evidence type="ECO:0000256" key="1">
    <source>
        <dbReference type="ARBA" id="ARBA00022730"/>
    </source>
</evidence>
<evidence type="ECO:0000256" key="6">
    <source>
        <dbReference type="ARBA" id="ARBA00023125"/>
    </source>
</evidence>
<sequence length="636" mass="71907">MNEMTFETLQYRELKELVKSYCVSDLGKDLLDRLQPSASLNVVKTRLRETTEARRLLDAESHVPLMGISAIKHIMTKAEKGMLLEASDLLEVSDFLRGCRRVKTFMLEKEFFAPMLSSYAKSMTEFRTIEEEINAAIKGNRVDSEASKELKRIRRHIESTEATIQERLAKFLRSGANKDYIQEFFVSKKDDRYTIPIKASYKKHVQGTIIEVSSKGTTVFMEPTVVAKLNNELATLKVEESVEEYQVLATLSGLVMEQLPAIKINVELIAQYDMVFAKGKYSRSISGVEPGLNDHGYISIVDGKHPLLKGNVVPLNFTIGEEYRGLIITGPNAGGKTVVLKTIGLLTLAAMSGFHIAVGEGTEVSLFERIFVDIGDHQSIENALSTFSSHMKNMADILASANHRTLLLFDEIGSGTEPNEGAALAISIIEEFYHKGCMTVATTHYGEIKRFSEMHPDFMNAAMKFNSETLEPLYQLVIGASGESNALWISKKMNVSDAVIERAKAYMAHKEYNFTLVDENKKRKPKVVEQQQEKLYDYEIGDKVTLLDEKESALIYKKRDSYNNVTVFYNGAFKEINTKRIELELPASELYPPGYDLNSLFVSHKERKMQHDFERGSKKALKKVEKEMRKQKGENR</sequence>
<evidence type="ECO:0000256" key="5">
    <source>
        <dbReference type="ARBA" id="ARBA00022884"/>
    </source>
</evidence>
<keyword evidence="3" id="KW-0378">Hydrolase</keyword>
<keyword evidence="4" id="KW-0067">ATP-binding</keyword>
<dbReference type="SUPFAM" id="SSF52540">
    <property type="entry name" value="P-loop containing nucleoside triphosphate hydrolases"/>
    <property type="match status" value="1"/>
</dbReference>
<reference evidence="9" key="1">
    <citation type="submission" date="2020-12" db="EMBL/GenBank/DDBJ databases">
        <title>PHA producing bacteria isolated from mangrove.</title>
        <authorList>
            <person name="Zheng W."/>
            <person name="Yu S."/>
            <person name="Huang Y."/>
        </authorList>
    </citation>
    <scope>NUCLEOTIDE SEQUENCE</scope>
    <source>
        <strain evidence="9">GN22-4</strain>
    </source>
</reference>
<dbReference type="FunFam" id="3.40.50.300:FF:000830">
    <property type="entry name" value="Endonuclease MutS2"/>
    <property type="match status" value="1"/>
</dbReference>
<feature type="region of interest" description="Disordered" evidence="7">
    <location>
        <begin position="610"/>
        <end position="636"/>
    </location>
</feature>
<dbReference type="GO" id="GO:0016887">
    <property type="term" value="F:ATP hydrolysis activity"/>
    <property type="evidence" value="ECO:0007669"/>
    <property type="project" value="InterPro"/>
</dbReference>
<dbReference type="GO" id="GO:0019843">
    <property type="term" value="F:rRNA binding"/>
    <property type="evidence" value="ECO:0007669"/>
    <property type="project" value="UniProtKB-KW"/>
</dbReference>
<name>A0A8I1MF02_9BACI</name>
<dbReference type="GO" id="GO:0004519">
    <property type="term" value="F:endonuclease activity"/>
    <property type="evidence" value="ECO:0007669"/>
    <property type="project" value="UniProtKB-KW"/>
</dbReference>
<dbReference type="InterPro" id="IPR005747">
    <property type="entry name" value="MutS2"/>
</dbReference>
<dbReference type="InterPro" id="IPR007696">
    <property type="entry name" value="DNA_mismatch_repair_MutS_core"/>
</dbReference>
<dbReference type="GO" id="GO:0006298">
    <property type="term" value="P:mismatch repair"/>
    <property type="evidence" value="ECO:0007669"/>
    <property type="project" value="InterPro"/>
</dbReference>
<evidence type="ECO:0000256" key="3">
    <source>
        <dbReference type="ARBA" id="ARBA00022801"/>
    </source>
</evidence>
<dbReference type="GO" id="GO:0005524">
    <property type="term" value="F:ATP binding"/>
    <property type="evidence" value="ECO:0007669"/>
    <property type="project" value="UniProtKB-KW"/>
</dbReference>
<dbReference type="InterPro" id="IPR027417">
    <property type="entry name" value="P-loop_NTPase"/>
</dbReference>
<keyword evidence="6" id="KW-0238">DNA-binding</keyword>
<dbReference type="SMART" id="SM00533">
    <property type="entry name" value="MUTSd"/>
    <property type="match status" value="1"/>
</dbReference>
<evidence type="ECO:0000256" key="4">
    <source>
        <dbReference type="ARBA" id="ARBA00022840"/>
    </source>
</evidence>
<dbReference type="Gene3D" id="1.10.1420.10">
    <property type="match status" value="2"/>
</dbReference>
<dbReference type="Gene3D" id="3.40.50.300">
    <property type="entry name" value="P-loop containing nucleotide triphosphate hydrolases"/>
    <property type="match status" value="1"/>
</dbReference>
<dbReference type="GO" id="GO:0030983">
    <property type="term" value="F:mismatched DNA binding"/>
    <property type="evidence" value="ECO:0007669"/>
    <property type="project" value="InterPro"/>
</dbReference>
<dbReference type="Proteomes" id="UP000664578">
    <property type="component" value="Unassembled WGS sequence"/>
</dbReference>
<protein>
    <submittedName>
        <fullName evidence="9">Endonuclease MutS2</fullName>
    </submittedName>
</protein>
<accession>A0A8I1MF02</accession>
<dbReference type="PROSITE" id="PS00486">
    <property type="entry name" value="DNA_MISMATCH_REPAIR_2"/>
    <property type="match status" value="1"/>
</dbReference>
<keyword evidence="2" id="KW-0547">Nucleotide-binding</keyword>
<dbReference type="GO" id="GO:0140664">
    <property type="term" value="F:ATP-dependent DNA damage sensor activity"/>
    <property type="evidence" value="ECO:0007669"/>
    <property type="project" value="InterPro"/>
</dbReference>
<dbReference type="Pfam" id="PF00488">
    <property type="entry name" value="MutS_V"/>
    <property type="match status" value="1"/>
</dbReference>
<proteinExistence type="predicted"/>
<keyword evidence="9" id="KW-0540">Nuclease</keyword>